<gene>
    <name evidence="2" type="ORF">BLITH_0039</name>
</gene>
<evidence type="ECO:0000256" key="1">
    <source>
        <dbReference type="SAM" id="MobiDB-lite"/>
    </source>
</evidence>
<protein>
    <submittedName>
        <fullName evidence="2">Uncharacterized protein</fullName>
    </submittedName>
</protein>
<evidence type="ECO:0000313" key="3">
    <source>
        <dbReference type="Proteomes" id="UP000244016"/>
    </source>
</evidence>
<evidence type="ECO:0000313" key="2">
    <source>
        <dbReference type="EMBL" id="PTQ51213.1"/>
    </source>
</evidence>
<dbReference type="EMBL" id="PEBW01000006">
    <property type="protein sequence ID" value="PTQ51213.1"/>
    <property type="molecule type" value="Genomic_DNA"/>
</dbReference>
<name>A0A2T5G4W7_9BACL</name>
<organism evidence="2 3">
    <name type="scientific">Brockia lithotrophica</name>
    <dbReference type="NCBI Taxonomy" id="933949"/>
    <lineage>
        <taxon>Bacteria</taxon>
        <taxon>Bacillati</taxon>
        <taxon>Bacillota</taxon>
        <taxon>Bacilli</taxon>
        <taxon>Bacillales</taxon>
        <taxon>Bacillales Family X. Incertae Sedis</taxon>
        <taxon>Brockia</taxon>
    </lineage>
</organism>
<feature type="region of interest" description="Disordered" evidence="1">
    <location>
        <begin position="1"/>
        <end position="20"/>
    </location>
</feature>
<reference evidence="2 3" key="1">
    <citation type="submission" date="2017-08" db="EMBL/GenBank/DDBJ databases">
        <title>Burning lignite coal seam in the remote Altai Mountains harbors a hydrogen-driven thermophilic microbial community.</title>
        <authorList>
            <person name="Kadnikov V.V."/>
            <person name="Mardanov A.V."/>
            <person name="Ivasenko D."/>
            <person name="Beletsky A.V."/>
            <person name="Karnachuk O.V."/>
            <person name="Ravin N.V."/>
        </authorList>
    </citation>
    <scope>NUCLEOTIDE SEQUENCE [LARGE SCALE GENOMIC DNA]</scope>
    <source>
        <strain evidence="2">AL31</strain>
    </source>
</reference>
<dbReference type="Proteomes" id="UP000244016">
    <property type="component" value="Unassembled WGS sequence"/>
</dbReference>
<accession>A0A2T5G4W7</accession>
<sequence>MLSHAASFGEGSRPRRSFFSPVIPSFFPYFGATRVFSP</sequence>
<dbReference type="AlphaFoldDB" id="A0A2T5G4W7"/>
<comment type="caution">
    <text evidence="2">The sequence shown here is derived from an EMBL/GenBank/DDBJ whole genome shotgun (WGS) entry which is preliminary data.</text>
</comment>
<proteinExistence type="predicted"/>